<sequence>MWRSALLLVARLRRFFNRWAAATTAYHERQVTLFALHRLEGYELDQTRIYRGPIDDVVEKAAQLRKRRRPG</sequence>
<dbReference type="Proteomes" id="UP000051913">
    <property type="component" value="Unassembled WGS sequence"/>
</dbReference>
<accession>A0A0R3LGF7</accession>
<keyword evidence="2" id="KW-1185">Reference proteome</keyword>
<comment type="caution">
    <text evidence="1">The sequence shown here is derived from an EMBL/GenBank/DDBJ whole genome shotgun (WGS) entry which is preliminary data.</text>
</comment>
<evidence type="ECO:0000313" key="1">
    <source>
        <dbReference type="EMBL" id="KRR06856.1"/>
    </source>
</evidence>
<evidence type="ECO:0000313" key="2">
    <source>
        <dbReference type="Proteomes" id="UP000051913"/>
    </source>
</evidence>
<dbReference type="EMBL" id="LLXX01000101">
    <property type="protein sequence ID" value="KRR06856.1"/>
    <property type="molecule type" value="Genomic_DNA"/>
</dbReference>
<name>A0A0R3LGF7_9BRAD</name>
<proteinExistence type="predicted"/>
<organism evidence="1 2">
    <name type="scientific">Bradyrhizobium valentinum</name>
    <dbReference type="NCBI Taxonomy" id="1518501"/>
    <lineage>
        <taxon>Bacteria</taxon>
        <taxon>Pseudomonadati</taxon>
        <taxon>Pseudomonadota</taxon>
        <taxon>Alphaproteobacteria</taxon>
        <taxon>Hyphomicrobiales</taxon>
        <taxon>Nitrobacteraceae</taxon>
        <taxon>Bradyrhizobium</taxon>
    </lineage>
</organism>
<reference evidence="1 2" key="1">
    <citation type="submission" date="2014-03" db="EMBL/GenBank/DDBJ databases">
        <title>Bradyrhizobium valentinum sp. nov., isolated from effective nodules of Lupinus mariae-josephae, a lupine endemic of basic-lime soils in Eastern Spain.</title>
        <authorList>
            <person name="Duran D."/>
            <person name="Rey L."/>
            <person name="Navarro A."/>
            <person name="Busquets A."/>
            <person name="Imperial J."/>
            <person name="Ruiz-Argueso T."/>
        </authorList>
    </citation>
    <scope>NUCLEOTIDE SEQUENCE [LARGE SCALE GENOMIC DNA]</scope>
    <source>
        <strain evidence="1 2">LmjM3</strain>
    </source>
</reference>
<dbReference type="AlphaFoldDB" id="A0A0R3LGF7"/>
<protein>
    <submittedName>
        <fullName evidence="1">Uncharacterized protein</fullName>
    </submittedName>
</protein>
<gene>
    <name evidence="1" type="ORF">CP49_01765</name>
</gene>